<evidence type="ECO:0000256" key="11">
    <source>
        <dbReference type="ARBA" id="ARBA00035703"/>
    </source>
</evidence>
<evidence type="ECO:0000256" key="7">
    <source>
        <dbReference type="ARBA" id="ARBA00022989"/>
    </source>
</evidence>
<dbReference type="Pfam" id="PF06295">
    <property type="entry name" value="ZapG-like"/>
    <property type="match status" value="1"/>
</dbReference>
<dbReference type="GO" id="GO:0005886">
    <property type="term" value="C:plasma membrane"/>
    <property type="evidence" value="ECO:0007669"/>
    <property type="project" value="UniProtKB-SubCell"/>
</dbReference>
<dbReference type="KEGG" id="paur:FGL86_14700"/>
<evidence type="ECO:0000256" key="8">
    <source>
        <dbReference type="ARBA" id="ARBA00023136"/>
    </source>
</evidence>
<keyword evidence="4" id="KW-0132">Cell division</keyword>
<feature type="transmembrane region" description="Helical" evidence="15">
    <location>
        <begin position="6"/>
        <end position="30"/>
    </location>
</feature>
<dbReference type="PANTHER" id="PTHR39579:SF1">
    <property type="entry name" value="INNER MEMBRANE PROTEIN YHCB"/>
    <property type="match status" value="1"/>
</dbReference>
<feature type="region of interest" description="Disordered" evidence="14">
    <location>
        <begin position="103"/>
        <end position="148"/>
    </location>
</feature>
<dbReference type="PANTHER" id="PTHR39579">
    <property type="entry name" value="INNER MEMBRANE PROTEIN YHCB"/>
    <property type="match status" value="1"/>
</dbReference>
<keyword evidence="13" id="KW-0175">Coiled coil</keyword>
<gene>
    <name evidence="16" type="ORF">FGL86_14700</name>
</gene>
<evidence type="ECO:0000256" key="9">
    <source>
        <dbReference type="ARBA" id="ARBA00023306"/>
    </source>
</evidence>
<dbReference type="OrthoDB" id="6118727at2"/>
<sequence>MEASNIEWIATIVVSGLIGVAIGALGYHLFNTDSTSNQKKRQRLAELELELNQTREAFTAHVQRARELSDSIKSQSEMLEQHLAQDAETLSGTLRLQHGSNMTHAATENAAPAMPRDYADGNHGTLSENFGLEHEDNEANQPSPAPRY</sequence>
<reference evidence="16 17" key="1">
    <citation type="submission" date="2019-06" db="EMBL/GenBank/DDBJ databases">
        <title>Genome analyses of bacteria isolated from kimchi.</title>
        <authorList>
            <person name="Lee S."/>
            <person name="Ahn S."/>
            <person name="Roh S."/>
        </authorList>
    </citation>
    <scope>NUCLEOTIDE SEQUENCE [LARGE SCALE GENOMIC DNA]</scope>
    <source>
        <strain evidence="16 17">CBA4606</strain>
    </source>
</reference>
<dbReference type="Proteomes" id="UP000321272">
    <property type="component" value="Chromosome"/>
</dbReference>
<keyword evidence="6" id="KW-0133">Cell shape</keyword>
<evidence type="ECO:0000256" key="6">
    <source>
        <dbReference type="ARBA" id="ARBA00022960"/>
    </source>
</evidence>
<dbReference type="InterPro" id="IPR009386">
    <property type="entry name" value="ZapG-like"/>
</dbReference>
<accession>A0A5B8SZH7</accession>
<dbReference type="GO" id="GO:0051301">
    <property type="term" value="P:cell division"/>
    <property type="evidence" value="ECO:0007669"/>
    <property type="project" value="UniProtKB-KW"/>
</dbReference>
<keyword evidence="3" id="KW-0997">Cell inner membrane</keyword>
<dbReference type="RefSeq" id="WP_147185322.1">
    <property type="nucleotide sequence ID" value="NZ_CP042382.1"/>
</dbReference>
<evidence type="ECO:0000256" key="2">
    <source>
        <dbReference type="ARBA" id="ARBA00022475"/>
    </source>
</evidence>
<feature type="coiled-coil region" evidence="13">
    <location>
        <begin position="37"/>
        <end position="64"/>
    </location>
</feature>
<evidence type="ECO:0000256" key="12">
    <source>
        <dbReference type="ARBA" id="ARBA00035727"/>
    </source>
</evidence>
<evidence type="ECO:0000256" key="15">
    <source>
        <dbReference type="SAM" id="Phobius"/>
    </source>
</evidence>
<evidence type="ECO:0000313" key="16">
    <source>
        <dbReference type="EMBL" id="QEA40203.1"/>
    </source>
</evidence>
<protein>
    <recommendedName>
        <fullName evidence="11">Z-ring associated protein G</fullName>
    </recommendedName>
    <alternativeName>
        <fullName evidence="12">Cell division protein ZapG</fullName>
    </alternativeName>
</protein>
<comment type="similarity">
    <text evidence="10">Belongs to the ZapG family.</text>
</comment>
<evidence type="ECO:0000256" key="3">
    <source>
        <dbReference type="ARBA" id="ARBA00022519"/>
    </source>
</evidence>
<dbReference type="AlphaFoldDB" id="A0A5B8SZH7"/>
<evidence type="ECO:0000256" key="10">
    <source>
        <dbReference type="ARBA" id="ARBA00035657"/>
    </source>
</evidence>
<evidence type="ECO:0000256" key="13">
    <source>
        <dbReference type="SAM" id="Coils"/>
    </source>
</evidence>
<organism evidence="16 17">
    <name type="scientific">Pistricoccus aurantiacus</name>
    <dbReference type="NCBI Taxonomy" id="1883414"/>
    <lineage>
        <taxon>Bacteria</taxon>
        <taxon>Pseudomonadati</taxon>
        <taxon>Pseudomonadota</taxon>
        <taxon>Gammaproteobacteria</taxon>
        <taxon>Oceanospirillales</taxon>
        <taxon>Halomonadaceae</taxon>
        <taxon>Pistricoccus</taxon>
    </lineage>
</organism>
<keyword evidence="17" id="KW-1185">Reference proteome</keyword>
<dbReference type="EMBL" id="CP042382">
    <property type="protein sequence ID" value="QEA40203.1"/>
    <property type="molecule type" value="Genomic_DNA"/>
</dbReference>
<keyword evidence="9" id="KW-0131">Cell cycle</keyword>
<keyword evidence="7 15" id="KW-1133">Transmembrane helix</keyword>
<keyword evidence="8 15" id="KW-0472">Membrane</keyword>
<evidence type="ECO:0000256" key="5">
    <source>
        <dbReference type="ARBA" id="ARBA00022692"/>
    </source>
</evidence>
<name>A0A5B8SZH7_9GAMM</name>
<evidence type="ECO:0000256" key="1">
    <source>
        <dbReference type="ARBA" id="ARBA00004377"/>
    </source>
</evidence>
<evidence type="ECO:0000256" key="14">
    <source>
        <dbReference type="SAM" id="MobiDB-lite"/>
    </source>
</evidence>
<dbReference type="GO" id="GO:0008360">
    <property type="term" value="P:regulation of cell shape"/>
    <property type="evidence" value="ECO:0007669"/>
    <property type="project" value="UniProtKB-KW"/>
</dbReference>
<comment type="subcellular location">
    <subcellularLocation>
        <location evidence="1">Cell inner membrane</location>
        <topology evidence="1">Single-pass membrane protein</topology>
    </subcellularLocation>
</comment>
<evidence type="ECO:0000313" key="17">
    <source>
        <dbReference type="Proteomes" id="UP000321272"/>
    </source>
</evidence>
<keyword evidence="5 15" id="KW-0812">Transmembrane</keyword>
<keyword evidence="2" id="KW-1003">Cell membrane</keyword>
<evidence type="ECO:0000256" key="4">
    <source>
        <dbReference type="ARBA" id="ARBA00022618"/>
    </source>
</evidence>
<proteinExistence type="inferred from homology"/>